<dbReference type="Proteomes" id="UP000324831">
    <property type="component" value="Unassembled WGS sequence"/>
</dbReference>
<reference evidence="1 2" key="1">
    <citation type="submission" date="2019-01" db="EMBL/GenBank/DDBJ databases">
        <title>Draft genome sequences of Candidatus Mycoplasma haemohominis SWG34-3 identified from a patient with pyrexia, anemia and liver dysfunction.</title>
        <authorList>
            <person name="Sekizuka T."/>
            <person name="Hattori N."/>
            <person name="Katano H."/>
            <person name="Takuma T."/>
            <person name="Ito T."/>
            <person name="Arai N."/>
            <person name="Yanai R."/>
            <person name="Ishii S."/>
            <person name="Miura Y."/>
            <person name="Tokunaga T."/>
            <person name="Watanabe H."/>
            <person name="Nomura N."/>
            <person name="Eguchi J."/>
            <person name="Arai T."/>
            <person name="Hasegawa H."/>
            <person name="Nakamaki T."/>
            <person name="Wakita T."/>
            <person name="Niki Y."/>
            <person name="Kuroda M."/>
        </authorList>
    </citation>
    <scope>NUCLEOTIDE SEQUENCE [LARGE SCALE GENOMIC DNA]</scope>
    <source>
        <strain evidence="1">SWG34-3</strain>
    </source>
</reference>
<dbReference type="AlphaFoldDB" id="A0A478FTT8"/>
<comment type="caution">
    <text evidence="1">The sequence shown here is derived from an EMBL/GenBank/DDBJ whole genome shotgun (WGS) entry which is preliminary data.</text>
</comment>
<protein>
    <submittedName>
        <fullName evidence="1">Uncharacterized protein</fullName>
    </submittedName>
</protein>
<gene>
    <name evidence="1" type="ORF">MHSWG343_05020</name>
</gene>
<organism evidence="1 2">
    <name type="scientific">Candidatus Mycoplasma haematohominis</name>
    <dbReference type="NCBI Taxonomy" id="1494318"/>
    <lineage>
        <taxon>Bacteria</taxon>
        <taxon>Bacillati</taxon>
        <taxon>Mycoplasmatota</taxon>
        <taxon>Mollicutes</taxon>
        <taxon>Mycoplasmataceae</taxon>
        <taxon>Mycoplasma</taxon>
    </lineage>
</organism>
<proteinExistence type="predicted"/>
<sequence>MSVKLAAGAGLGAAAVIGGGGYLTYDLLNRDYSPKVLGDLENSVFTSRYSSTTFFAHKYKKYLVDPEDSRNRWWWEERYQNLKDAIADSSKNIKLDEVFYKTNENKVTVAFGNAATSLNKVCGVVFGEDESNWSSSPNKKSNVWTYCSILKEEPKLISTTDGFETGKFGSETNHHGKAVSAKPNEEFNKEFWDLRNREFFGESGKDGTGNNASEKSLFKELYAKKSTRGNSDSIKSVCHKAYDTLKSAGETEPKVKDEDIKRFCYLVPETITPPA</sequence>
<evidence type="ECO:0000313" key="1">
    <source>
        <dbReference type="EMBL" id="GCE63505.1"/>
    </source>
</evidence>
<dbReference type="EMBL" id="BIMN01000002">
    <property type="protein sequence ID" value="GCE63505.1"/>
    <property type="molecule type" value="Genomic_DNA"/>
</dbReference>
<name>A0A478FTT8_9MOLU</name>
<evidence type="ECO:0000313" key="2">
    <source>
        <dbReference type="Proteomes" id="UP000324831"/>
    </source>
</evidence>
<accession>A0A478FTT8</accession>